<dbReference type="Proteomes" id="UP000054279">
    <property type="component" value="Unassembled WGS sequence"/>
</dbReference>
<proteinExistence type="predicted"/>
<name>A0A0C9UCL8_SPHS4</name>
<evidence type="ECO:0000256" key="1">
    <source>
        <dbReference type="SAM" id="MobiDB-lite"/>
    </source>
</evidence>
<feature type="region of interest" description="Disordered" evidence="1">
    <location>
        <begin position="77"/>
        <end position="110"/>
    </location>
</feature>
<gene>
    <name evidence="2" type="ORF">M422DRAFT_265725</name>
</gene>
<protein>
    <submittedName>
        <fullName evidence="2">Uncharacterized protein</fullName>
    </submittedName>
</protein>
<organism evidence="2 3">
    <name type="scientific">Sphaerobolus stellatus (strain SS14)</name>
    <dbReference type="NCBI Taxonomy" id="990650"/>
    <lineage>
        <taxon>Eukaryota</taxon>
        <taxon>Fungi</taxon>
        <taxon>Dikarya</taxon>
        <taxon>Basidiomycota</taxon>
        <taxon>Agaricomycotina</taxon>
        <taxon>Agaricomycetes</taxon>
        <taxon>Phallomycetidae</taxon>
        <taxon>Geastrales</taxon>
        <taxon>Sphaerobolaceae</taxon>
        <taxon>Sphaerobolus</taxon>
    </lineage>
</organism>
<sequence length="110" mass="12321">MNSTDASCRIEDRKIQQNWAKASRDRASFMGPSSRKTIKESVKANTIVTTVDVAKQNAAIDQKLSGIHRPGGQYLIENSQSLTKSQRRQLLRRDAEHPTETESGPITEPR</sequence>
<accession>A0A0C9UCL8</accession>
<feature type="region of interest" description="Disordered" evidence="1">
    <location>
        <begin position="17"/>
        <end position="36"/>
    </location>
</feature>
<dbReference type="HOGENOM" id="CLU_2172678_0_0_1"/>
<dbReference type="EMBL" id="KN837227">
    <property type="protein sequence ID" value="KIJ32399.1"/>
    <property type="molecule type" value="Genomic_DNA"/>
</dbReference>
<evidence type="ECO:0000313" key="3">
    <source>
        <dbReference type="Proteomes" id="UP000054279"/>
    </source>
</evidence>
<reference evidence="2 3" key="1">
    <citation type="submission" date="2014-06" db="EMBL/GenBank/DDBJ databases">
        <title>Evolutionary Origins and Diversification of the Mycorrhizal Mutualists.</title>
        <authorList>
            <consortium name="DOE Joint Genome Institute"/>
            <consortium name="Mycorrhizal Genomics Consortium"/>
            <person name="Kohler A."/>
            <person name="Kuo A."/>
            <person name="Nagy L.G."/>
            <person name="Floudas D."/>
            <person name="Copeland A."/>
            <person name="Barry K.W."/>
            <person name="Cichocki N."/>
            <person name="Veneault-Fourrey C."/>
            <person name="LaButti K."/>
            <person name="Lindquist E.A."/>
            <person name="Lipzen A."/>
            <person name="Lundell T."/>
            <person name="Morin E."/>
            <person name="Murat C."/>
            <person name="Riley R."/>
            <person name="Ohm R."/>
            <person name="Sun H."/>
            <person name="Tunlid A."/>
            <person name="Henrissat B."/>
            <person name="Grigoriev I.V."/>
            <person name="Hibbett D.S."/>
            <person name="Martin F."/>
        </authorList>
    </citation>
    <scope>NUCLEOTIDE SEQUENCE [LARGE SCALE GENOMIC DNA]</scope>
    <source>
        <strain evidence="2 3">SS14</strain>
    </source>
</reference>
<dbReference type="AlphaFoldDB" id="A0A0C9UCL8"/>
<keyword evidence="3" id="KW-1185">Reference proteome</keyword>
<evidence type="ECO:0000313" key="2">
    <source>
        <dbReference type="EMBL" id="KIJ32399.1"/>
    </source>
</evidence>
<feature type="compositionally biased region" description="Basic and acidic residues" evidence="1">
    <location>
        <begin position="91"/>
        <end position="100"/>
    </location>
</feature>